<feature type="domain" description="N-acetyltransferase" evidence="1">
    <location>
        <begin position="1"/>
        <end position="159"/>
    </location>
</feature>
<dbReference type="PANTHER" id="PTHR43415">
    <property type="entry name" value="SPERMIDINE N(1)-ACETYLTRANSFERASE"/>
    <property type="match status" value="1"/>
</dbReference>
<dbReference type="SUPFAM" id="SSF55729">
    <property type="entry name" value="Acyl-CoA N-acyltransferases (Nat)"/>
    <property type="match status" value="1"/>
</dbReference>
<dbReference type="CDD" id="cd04301">
    <property type="entry name" value="NAT_SF"/>
    <property type="match status" value="1"/>
</dbReference>
<dbReference type="EMBL" id="JACOFZ010000006">
    <property type="protein sequence ID" value="MBC3882644.1"/>
    <property type="molecule type" value="Genomic_DNA"/>
</dbReference>
<organism evidence="2 3">
    <name type="scientific">Undibacterium nitidum</name>
    <dbReference type="NCBI Taxonomy" id="2762298"/>
    <lineage>
        <taxon>Bacteria</taxon>
        <taxon>Pseudomonadati</taxon>
        <taxon>Pseudomonadota</taxon>
        <taxon>Betaproteobacteria</taxon>
        <taxon>Burkholderiales</taxon>
        <taxon>Oxalobacteraceae</taxon>
        <taxon>Undibacterium</taxon>
    </lineage>
</organism>
<dbReference type="RefSeq" id="WP_186917259.1">
    <property type="nucleotide sequence ID" value="NZ_JACOFZ010000006.1"/>
</dbReference>
<reference evidence="2" key="1">
    <citation type="submission" date="2020-08" db="EMBL/GenBank/DDBJ databases">
        <title>Novel species isolated from subtropical streams in China.</title>
        <authorList>
            <person name="Lu H."/>
        </authorList>
    </citation>
    <scope>NUCLEOTIDE SEQUENCE</scope>
    <source>
        <strain evidence="2">LX22W</strain>
    </source>
</reference>
<keyword evidence="3" id="KW-1185">Reference proteome</keyword>
<dbReference type="AlphaFoldDB" id="A0A923KUF6"/>
<dbReference type="PANTHER" id="PTHR43415:SF3">
    <property type="entry name" value="GNAT-FAMILY ACETYLTRANSFERASE"/>
    <property type="match status" value="1"/>
</dbReference>
<dbReference type="InterPro" id="IPR000182">
    <property type="entry name" value="GNAT_dom"/>
</dbReference>
<accession>A0A923KUF6</accession>
<dbReference type="PROSITE" id="PS51186">
    <property type="entry name" value="GNAT"/>
    <property type="match status" value="1"/>
</dbReference>
<gene>
    <name evidence="2" type="ORF">H8K36_14740</name>
</gene>
<comment type="caution">
    <text evidence="2">The sequence shown here is derived from an EMBL/GenBank/DDBJ whole genome shotgun (WGS) entry which is preliminary data.</text>
</comment>
<evidence type="ECO:0000259" key="1">
    <source>
        <dbReference type="PROSITE" id="PS51186"/>
    </source>
</evidence>
<dbReference type="Gene3D" id="3.40.630.30">
    <property type="match status" value="1"/>
</dbReference>
<dbReference type="Pfam" id="PF00583">
    <property type="entry name" value="Acetyltransf_1"/>
    <property type="match status" value="1"/>
</dbReference>
<evidence type="ECO:0000313" key="3">
    <source>
        <dbReference type="Proteomes" id="UP000627446"/>
    </source>
</evidence>
<protein>
    <submittedName>
        <fullName evidence="2">GNAT family N-acetyltransferase</fullName>
    </submittedName>
</protein>
<dbReference type="GO" id="GO:0016747">
    <property type="term" value="F:acyltransferase activity, transferring groups other than amino-acyl groups"/>
    <property type="evidence" value="ECO:0007669"/>
    <property type="project" value="InterPro"/>
</dbReference>
<proteinExistence type="predicted"/>
<name>A0A923KUF6_9BURK</name>
<sequence length="159" mass="18522">MIRNATQNDIDFIFGLYMHPEINPFLLYEPMDKRDFQPIFDELLAQNILYVFTTEVEPQGMFKLIPLKHRTSHIAYLGGVALSPACFGKGLAQQMFADIFDLAREKQVKRIELSVATHNERAIRLYQNAGFETEGILKKYTYLAQEQRYLDEQLMARLL</sequence>
<dbReference type="Proteomes" id="UP000627446">
    <property type="component" value="Unassembled WGS sequence"/>
</dbReference>
<dbReference type="InterPro" id="IPR016181">
    <property type="entry name" value="Acyl_CoA_acyltransferase"/>
</dbReference>
<evidence type="ECO:0000313" key="2">
    <source>
        <dbReference type="EMBL" id="MBC3882644.1"/>
    </source>
</evidence>